<evidence type="ECO:0000313" key="3">
    <source>
        <dbReference type="WormBase" id="F14D7.3"/>
    </source>
</evidence>
<dbReference type="PhylomeDB" id="Q19455"/>
<evidence type="ECO:0000313" key="1">
    <source>
        <dbReference type="EMBL" id="CAB01159.2"/>
    </source>
</evidence>
<reference evidence="1 2" key="1">
    <citation type="journal article" date="1998" name="Science">
        <title>Genome sequence of the nematode C. elegans: a platform for investigating biology.</title>
        <authorList>
            <consortium name="The C. elegans sequencing consortium"/>
            <person name="Sulson J.E."/>
            <person name="Waterston R."/>
        </authorList>
    </citation>
    <scope>NUCLEOTIDE SEQUENCE [LARGE SCALE GENOMIC DNA]</scope>
    <source>
        <strain evidence="1 2">Bristol N2</strain>
    </source>
</reference>
<proteinExistence type="predicted"/>
<dbReference type="EMBL" id="BX284605">
    <property type="protein sequence ID" value="CAB01159.2"/>
    <property type="molecule type" value="Genomic_DNA"/>
</dbReference>
<organism evidence="1 2">
    <name type="scientific">Caenorhabditis elegans</name>
    <dbReference type="NCBI Taxonomy" id="6239"/>
    <lineage>
        <taxon>Eukaryota</taxon>
        <taxon>Metazoa</taxon>
        <taxon>Ecdysozoa</taxon>
        <taxon>Nematoda</taxon>
        <taxon>Chromadorea</taxon>
        <taxon>Rhabditida</taxon>
        <taxon>Rhabditina</taxon>
        <taxon>Rhabditomorpha</taxon>
        <taxon>Rhabditoidea</taxon>
        <taxon>Rhabditidae</taxon>
        <taxon>Peloderinae</taxon>
        <taxon>Caenorhabditis</taxon>
    </lineage>
</organism>
<dbReference type="AlphaFoldDB" id="Q19455"/>
<keyword evidence="2" id="KW-1185">Reference proteome</keyword>
<evidence type="ECO:0000313" key="2">
    <source>
        <dbReference type="Proteomes" id="UP000001940"/>
    </source>
</evidence>
<dbReference type="WormBase" id="F14D7.3">
    <property type="protein sequence ID" value="CE52250"/>
    <property type="gene ID" value="WBGene00008790"/>
</dbReference>
<dbReference type="PaxDb" id="6239-F14D7.3"/>
<dbReference type="Bgee" id="WBGene00008790">
    <property type="expression patterns" value="Expressed in larva"/>
</dbReference>
<dbReference type="UCSC" id="F14D7.3">
    <property type="organism name" value="c. elegans"/>
</dbReference>
<name>Q19455_CAEEL</name>
<gene>
    <name evidence="1" type="ORF">CELE_F14D7.3</name>
    <name evidence="1 3" type="ORF">F14D7.3</name>
</gene>
<protein>
    <submittedName>
        <fullName evidence="1">Ovule protein</fullName>
    </submittedName>
</protein>
<sequence length="63" mass="7466">MPGKDHHDLNNVEQNAVEKCNSEVHYETSYCYMTLLPGKIRSRMYSIWAQLLRSYCLHAIFMQ</sequence>
<dbReference type="IntAct" id="Q19455">
    <property type="interactions" value="1"/>
</dbReference>
<accession>Q19455</accession>
<dbReference type="HOGENOM" id="CLU_2148094_0_0_1"/>
<dbReference type="AGR" id="WB:WBGene00008790"/>
<dbReference type="DIP" id="DIP-25717N"/>
<dbReference type="PIR" id="T20887">
    <property type="entry name" value="T20887"/>
</dbReference>
<dbReference type="Proteomes" id="UP000001940">
    <property type="component" value="Chromosome V"/>
</dbReference>
<dbReference type="InParanoid" id="Q19455"/>